<dbReference type="OrthoDB" id="1601230at2759"/>
<dbReference type="Pfam" id="PF07876">
    <property type="entry name" value="Dabb"/>
    <property type="match status" value="1"/>
</dbReference>
<dbReference type="Proteomes" id="UP001140513">
    <property type="component" value="Unassembled WGS sequence"/>
</dbReference>
<keyword evidence="8" id="KW-1185">Reference proteome</keyword>
<dbReference type="RefSeq" id="XP_056067950.1">
    <property type="nucleotide sequence ID" value="XM_056218685.1"/>
</dbReference>
<proteinExistence type="inferred from homology"/>
<gene>
    <name evidence="7" type="ORF">N0V89_009939</name>
</gene>
<name>A0A9W8XEF6_9PLEO</name>
<dbReference type="SMART" id="SM00886">
    <property type="entry name" value="Dabb"/>
    <property type="match status" value="1"/>
</dbReference>
<dbReference type="EMBL" id="JAPEUX010000007">
    <property type="protein sequence ID" value="KAJ4348562.1"/>
    <property type="molecule type" value="Genomic_DNA"/>
</dbReference>
<evidence type="ECO:0000256" key="4">
    <source>
        <dbReference type="ARBA" id="ARBA00023239"/>
    </source>
</evidence>
<dbReference type="GeneID" id="80913469"/>
<dbReference type="SUPFAM" id="SSF54909">
    <property type="entry name" value="Dimeric alpha+beta barrel"/>
    <property type="match status" value="1"/>
</dbReference>
<dbReference type="GO" id="GO:0046872">
    <property type="term" value="F:metal ion binding"/>
    <property type="evidence" value="ECO:0007669"/>
    <property type="project" value="UniProtKB-KW"/>
</dbReference>
<protein>
    <recommendedName>
        <fullName evidence="9">Stress-response A/B barrel domain-containing protein</fullName>
    </recommendedName>
</protein>
<keyword evidence="2" id="KW-0479">Metal-binding</keyword>
<dbReference type="Pfam" id="PF04828">
    <property type="entry name" value="GFA"/>
    <property type="match status" value="2"/>
</dbReference>
<keyword evidence="4" id="KW-0456">Lyase</keyword>
<evidence type="ECO:0000256" key="3">
    <source>
        <dbReference type="ARBA" id="ARBA00022833"/>
    </source>
</evidence>
<dbReference type="InterPro" id="IPR006913">
    <property type="entry name" value="CENP-V/GFA"/>
</dbReference>
<dbReference type="InterPro" id="IPR013097">
    <property type="entry name" value="Dabb"/>
</dbReference>
<accession>A0A9W8XEF6</accession>
<dbReference type="InterPro" id="IPR011057">
    <property type="entry name" value="Mss4-like_sf"/>
</dbReference>
<evidence type="ECO:0000259" key="5">
    <source>
        <dbReference type="PROSITE" id="PS51502"/>
    </source>
</evidence>
<evidence type="ECO:0000259" key="6">
    <source>
        <dbReference type="PROSITE" id="PS51891"/>
    </source>
</evidence>
<comment type="caution">
    <text evidence="7">The sequence shown here is derived from an EMBL/GenBank/DDBJ whole genome shotgun (WGS) entry which is preliminary data.</text>
</comment>
<dbReference type="SUPFAM" id="SSF51316">
    <property type="entry name" value="Mss4-like"/>
    <property type="match status" value="1"/>
</dbReference>
<dbReference type="Gene3D" id="3.90.1590.10">
    <property type="entry name" value="glutathione-dependent formaldehyde- activating enzyme (gfa)"/>
    <property type="match status" value="1"/>
</dbReference>
<evidence type="ECO:0000256" key="1">
    <source>
        <dbReference type="ARBA" id="ARBA00005495"/>
    </source>
</evidence>
<dbReference type="PROSITE" id="PS51891">
    <property type="entry name" value="CENP_V_GFA"/>
    <property type="match status" value="1"/>
</dbReference>
<dbReference type="Gene3D" id="3.30.70.100">
    <property type="match status" value="1"/>
</dbReference>
<dbReference type="PROSITE" id="PS51502">
    <property type="entry name" value="S_R_A_B_BARREL"/>
    <property type="match status" value="1"/>
</dbReference>
<reference evidence="7" key="1">
    <citation type="submission" date="2022-10" db="EMBL/GenBank/DDBJ databases">
        <title>Tapping the CABI collections for fungal endophytes: first genome assemblies for Collariella, Neodidymelliopsis, Ascochyta clinopodiicola, Didymella pomorum, Didymosphaeria variabile, Neocosmospora piperis and Neocucurbitaria cava.</title>
        <authorList>
            <person name="Hill R."/>
        </authorList>
    </citation>
    <scope>NUCLEOTIDE SEQUENCE</scope>
    <source>
        <strain evidence="7">IMI 356815</strain>
    </source>
</reference>
<dbReference type="AlphaFoldDB" id="A0A9W8XEF6"/>
<evidence type="ECO:0000313" key="7">
    <source>
        <dbReference type="EMBL" id="KAJ4348562.1"/>
    </source>
</evidence>
<dbReference type="GO" id="GO:0016846">
    <property type="term" value="F:carbon-sulfur lyase activity"/>
    <property type="evidence" value="ECO:0007669"/>
    <property type="project" value="InterPro"/>
</dbReference>
<dbReference type="InterPro" id="IPR011008">
    <property type="entry name" value="Dimeric_a/b-barrel"/>
</dbReference>
<keyword evidence="3" id="KW-0862">Zinc</keyword>
<evidence type="ECO:0000313" key="8">
    <source>
        <dbReference type="Proteomes" id="UP001140513"/>
    </source>
</evidence>
<comment type="similarity">
    <text evidence="1">Belongs to the Gfa family.</text>
</comment>
<evidence type="ECO:0000256" key="2">
    <source>
        <dbReference type="ARBA" id="ARBA00022723"/>
    </source>
</evidence>
<feature type="domain" description="CENP-V/GFA" evidence="6">
    <location>
        <begin position="164"/>
        <end position="304"/>
    </location>
</feature>
<organism evidence="7 8">
    <name type="scientific">Didymosphaeria variabile</name>
    <dbReference type="NCBI Taxonomy" id="1932322"/>
    <lineage>
        <taxon>Eukaryota</taxon>
        <taxon>Fungi</taxon>
        <taxon>Dikarya</taxon>
        <taxon>Ascomycota</taxon>
        <taxon>Pezizomycotina</taxon>
        <taxon>Dothideomycetes</taxon>
        <taxon>Pleosporomycetidae</taxon>
        <taxon>Pleosporales</taxon>
        <taxon>Massarineae</taxon>
        <taxon>Didymosphaeriaceae</taxon>
        <taxon>Didymosphaeria</taxon>
    </lineage>
</organism>
<sequence length="315" mass="35274">MSSTSSSSSLLTPQTSSISSLPTVIPFINIDEVIMAAETITHIVLFKYRSDITWSDLEDHFKYFMSLKTRSLHPQTGLPLIKSLRAGKNTSWEPHSKGMTHAFILEFASQDDLDYYLTAEPVHVQFSRDAKPLIEDSLVVDIKDGVLFGAKAEHPLLKQNEGVWRGSCHCETVRWTVRLESAEHVLCHCATCQKLGGGPYSCNQIIPKDELSIVLGKGNVGEYKYKGASGEFARHFELGLWATVLTNETGKSVHCYFCKTCTSHIYHHQDVMPEKVIVRTLLLEGGNKMPATGEIFAEGRLNWVKELRDNLETTN</sequence>
<feature type="domain" description="Stress-response A/B barrel" evidence="5">
    <location>
        <begin position="40"/>
        <end position="142"/>
    </location>
</feature>
<evidence type="ECO:0008006" key="9">
    <source>
        <dbReference type="Google" id="ProtNLM"/>
    </source>
</evidence>
<dbReference type="PANTHER" id="PTHR33337:SF30">
    <property type="entry name" value="DUF636 DOMAIN PROTEIN (AFU_ORTHOLOGUE AFUA_1G03180)"/>
    <property type="match status" value="1"/>
</dbReference>
<dbReference type="PANTHER" id="PTHR33337">
    <property type="entry name" value="GFA DOMAIN-CONTAINING PROTEIN"/>
    <property type="match status" value="1"/>
</dbReference>